<keyword evidence="3" id="KW-1185">Reference proteome</keyword>
<dbReference type="Pfam" id="PF08379">
    <property type="entry name" value="Bact_transglu_N"/>
    <property type="match status" value="1"/>
</dbReference>
<feature type="domain" description="Transglutaminase-like" evidence="1">
    <location>
        <begin position="165"/>
        <end position="232"/>
    </location>
</feature>
<evidence type="ECO:0000313" key="3">
    <source>
        <dbReference type="Proteomes" id="UP001321475"/>
    </source>
</evidence>
<dbReference type="InterPro" id="IPR038765">
    <property type="entry name" value="Papain-like_cys_pep_sf"/>
</dbReference>
<dbReference type="Gene3D" id="3.10.620.30">
    <property type="match status" value="1"/>
</dbReference>
<dbReference type="InterPro" id="IPR002931">
    <property type="entry name" value="Transglutaminase-like"/>
</dbReference>
<dbReference type="Pfam" id="PF01841">
    <property type="entry name" value="Transglut_core"/>
    <property type="match status" value="1"/>
</dbReference>
<organism evidence="2 3">
    <name type="scientific">Paraoerskovia sediminicola</name>
    <dbReference type="NCBI Taxonomy" id="1138587"/>
    <lineage>
        <taxon>Bacteria</taxon>
        <taxon>Bacillati</taxon>
        <taxon>Actinomycetota</taxon>
        <taxon>Actinomycetes</taxon>
        <taxon>Micrococcales</taxon>
        <taxon>Cellulomonadaceae</taxon>
        <taxon>Paraoerskovia</taxon>
    </lineage>
</organism>
<dbReference type="PANTHER" id="PTHR33490">
    <property type="entry name" value="BLR5614 PROTEIN-RELATED"/>
    <property type="match status" value="1"/>
</dbReference>
<gene>
    <name evidence="2" type="ORF">GCM10025865_24920</name>
</gene>
<dbReference type="SUPFAM" id="SSF54001">
    <property type="entry name" value="Cysteine proteinases"/>
    <property type="match status" value="1"/>
</dbReference>
<evidence type="ECO:0000313" key="2">
    <source>
        <dbReference type="EMBL" id="BDZ43193.1"/>
    </source>
</evidence>
<dbReference type="Proteomes" id="UP001321475">
    <property type="component" value="Chromosome"/>
</dbReference>
<dbReference type="InterPro" id="IPR013589">
    <property type="entry name" value="Bac_transglu_N"/>
</dbReference>
<protein>
    <recommendedName>
        <fullName evidence="1">Transglutaminase-like domain-containing protein</fullName>
    </recommendedName>
</protein>
<accession>A0ABN6XIR6</accession>
<sequence length="277" mass="29754">MTVVHTTSFTYGVPVTASHNEARMTPCEGTHQRVLRSSVDIEHATWRSSYSDYWGTAVTEFEVLAPHEQMTITAESVVEVDAPDQDVDRSVGWERLGADEVLDEFAAELSETSATEVPDDVAALALGVAGGLDPFDAAEAICRAVRDELEYVPGVTTVHTPAVDAWAARTGVCQDMAHLCLGALRSVGIPARYVSGYLHSDADAPLGQTVVGESHAWIEWWTGAWFAFDPTNRVAVGDHHVVLGRGREYGDVPPLKGVFAGGAASDLSVSVRMTRTS</sequence>
<evidence type="ECO:0000259" key="1">
    <source>
        <dbReference type="SMART" id="SM00460"/>
    </source>
</evidence>
<dbReference type="SMART" id="SM00460">
    <property type="entry name" value="TGc"/>
    <property type="match status" value="1"/>
</dbReference>
<dbReference type="PANTHER" id="PTHR33490:SF6">
    <property type="entry name" value="SLL1049 PROTEIN"/>
    <property type="match status" value="1"/>
</dbReference>
<reference evidence="3" key="1">
    <citation type="journal article" date="2019" name="Int. J. Syst. Evol. Microbiol.">
        <title>The Global Catalogue of Microorganisms (GCM) 10K type strain sequencing project: providing services to taxonomists for standard genome sequencing and annotation.</title>
        <authorList>
            <consortium name="The Broad Institute Genomics Platform"/>
            <consortium name="The Broad Institute Genome Sequencing Center for Infectious Disease"/>
            <person name="Wu L."/>
            <person name="Ma J."/>
        </authorList>
    </citation>
    <scope>NUCLEOTIDE SEQUENCE [LARGE SCALE GENOMIC DNA]</scope>
    <source>
        <strain evidence="3">NBRC 108565</strain>
    </source>
</reference>
<dbReference type="RefSeq" id="WP_350227750.1">
    <property type="nucleotide sequence ID" value="NZ_AP027729.1"/>
</dbReference>
<name>A0ABN6XIR6_9CELL</name>
<dbReference type="EMBL" id="AP027729">
    <property type="protein sequence ID" value="BDZ43193.1"/>
    <property type="molecule type" value="Genomic_DNA"/>
</dbReference>
<proteinExistence type="predicted"/>